<dbReference type="Pfam" id="PF07735">
    <property type="entry name" value="FBA_2"/>
    <property type="match status" value="1"/>
</dbReference>
<proteinExistence type="predicted"/>
<reference evidence="3" key="1">
    <citation type="submission" date="2016-11" db="UniProtKB">
        <authorList>
            <consortium name="WormBaseParasite"/>
        </authorList>
    </citation>
    <scope>IDENTIFICATION</scope>
</reference>
<dbReference type="PROSITE" id="PS50181">
    <property type="entry name" value="FBOX"/>
    <property type="match status" value="1"/>
</dbReference>
<accession>A0A1I7UU06</accession>
<protein>
    <submittedName>
        <fullName evidence="3">F-box domain-containing protein</fullName>
    </submittedName>
</protein>
<dbReference type="WBParaSite" id="Csp11.Scaffold630.g19339.t1">
    <property type="protein sequence ID" value="Csp11.Scaffold630.g19339.t1"/>
    <property type="gene ID" value="Csp11.Scaffold630.g19339"/>
</dbReference>
<dbReference type="InterPro" id="IPR012885">
    <property type="entry name" value="F-box_Sdz-33"/>
</dbReference>
<dbReference type="InterPro" id="IPR001810">
    <property type="entry name" value="F-box_dom"/>
</dbReference>
<evidence type="ECO:0000313" key="2">
    <source>
        <dbReference type="Proteomes" id="UP000095282"/>
    </source>
</evidence>
<sequence length="311" mass="36269">MTPFPLLKLPFVAMRHVLSMMTPFELINVSLISSRAKSIVTNFGPRFKGYLDTSLVITLYDNGVWRYTMTSDESKDDEVTSSDPRIQESFKYSKDPIEEWKKWYKYIKEVLRCRFYRVVFDLNSPGPGFREILDWLKCQQDVFDTMSIRSNQECGDDLNYILGAFPNVSELTIMVSNFKEDFKIKIPNGLNQLLIPNATFIDIEQFLKLNAQTIVFIEHILTNEEINRFVRGWMSMETHVGLKTLCLQMENEERFNGMLTGIPFQQITDVEVLKACEHGLQGNDMFIIERCDGKRCLVYVLSRVYLHMQVL</sequence>
<keyword evidence="2" id="KW-1185">Reference proteome</keyword>
<dbReference type="Pfam" id="PF00646">
    <property type="entry name" value="F-box"/>
    <property type="match status" value="1"/>
</dbReference>
<dbReference type="AlphaFoldDB" id="A0A1I7UU06"/>
<dbReference type="PANTHER" id="PTHR21503:SF53">
    <property type="entry name" value="F-BOX ASSOCIATED DOMAIN-CONTAINING PROTEIN-RELATED"/>
    <property type="match status" value="1"/>
</dbReference>
<feature type="domain" description="F-box" evidence="1">
    <location>
        <begin position="3"/>
        <end position="50"/>
    </location>
</feature>
<dbReference type="Proteomes" id="UP000095282">
    <property type="component" value="Unplaced"/>
</dbReference>
<dbReference type="PANTHER" id="PTHR21503">
    <property type="entry name" value="F-BOX-CONTAINING HYPOTHETICAL PROTEIN C.ELEGANS"/>
    <property type="match status" value="1"/>
</dbReference>
<evidence type="ECO:0000313" key="3">
    <source>
        <dbReference type="WBParaSite" id="Csp11.Scaffold630.g19339.t1"/>
    </source>
</evidence>
<evidence type="ECO:0000259" key="1">
    <source>
        <dbReference type="PROSITE" id="PS50181"/>
    </source>
</evidence>
<organism evidence="2 3">
    <name type="scientific">Caenorhabditis tropicalis</name>
    <dbReference type="NCBI Taxonomy" id="1561998"/>
    <lineage>
        <taxon>Eukaryota</taxon>
        <taxon>Metazoa</taxon>
        <taxon>Ecdysozoa</taxon>
        <taxon>Nematoda</taxon>
        <taxon>Chromadorea</taxon>
        <taxon>Rhabditida</taxon>
        <taxon>Rhabditina</taxon>
        <taxon>Rhabditomorpha</taxon>
        <taxon>Rhabditoidea</taxon>
        <taxon>Rhabditidae</taxon>
        <taxon>Peloderinae</taxon>
        <taxon>Caenorhabditis</taxon>
    </lineage>
</organism>
<name>A0A1I7UU06_9PELO</name>